<dbReference type="EMBL" id="LBRA01000017">
    <property type="protein sequence ID" value="KKP87964.1"/>
    <property type="molecule type" value="Genomic_DNA"/>
</dbReference>
<evidence type="ECO:0000256" key="1">
    <source>
        <dbReference type="SAM" id="Phobius"/>
    </source>
</evidence>
<organism evidence="2 3">
    <name type="scientific">Candidatus Nomurabacteria bacterium GW2011_GWA2_35_80</name>
    <dbReference type="NCBI Taxonomy" id="1618733"/>
    <lineage>
        <taxon>Bacteria</taxon>
        <taxon>Candidatus Nomuraibacteriota</taxon>
    </lineage>
</organism>
<name>A0A0G0D0X9_9BACT</name>
<evidence type="ECO:0000313" key="3">
    <source>
        <dbReference type="Proteomes" id="UP000034683"/>
    </source>
</evidence>
<keyword evidence="1" id="KW-1133">Transmembrane helix</keyword>
<dbReference type="Proteomes" id="UP000034683">
    <property type="component" value="Unassembled WGS sequence"/>
</dbReference>
<feature type="transmembrane region" description="Helical" evidence="1">
    <location>
        <begin position="143"/>
        <end position="162"/>
    </location>
</feature>
<keyword evidence="1" id="KW-0472">Membrane</keyword>
<feature type="transmembrane region" description="Helical" evidence="1">
    <location>
        <begin position="108"/>
        <end position="128"/>
    </location>
</feature>
<keyword evidence="1" id="KW-0812">Transmembrane</keyword>
<dbReference type="AlphaFoldDB" id="A0A0G0D0X9"/>
<sequence>MEEIKTNLTIRNLPNYATRLRLWITGISSYYVFTYLYDYFAVSFLLIYFGFIKGIIIVMILSVVIDLSTLKFYDWFRKDWLALETLKDLQYKKNFWGKLFSFVHNKSTFITVVVLSLTSNAFIVTAYMRKGAFQYNGLTKRDWNIFFASSLLTNLYWVFLIAGGIEIMKYLYQVVLDFIILI</sequence>
<feature type="transmembrane region" description="Helical" evidence="1">
    <location>
        <begin position="20"/>
        <end position="40"/>
    </location>
</feature>
<protein>
    <submittedName>
        <fullName evidence="2">Uncharacterized protein</fullName>
    </submittedName>
</protein>
<accession>A0A0G0D0X9</accession>
<gene>
    <name evidence="2" type="ORF">UR92_C0017G0014</name>
</gene>
<reference evidence="2 3" key="1">
    <citation type="journal article" date="2015" name="Nature">
        <title>rRNA introns, odd ribosomes, and small enigmatic genomes across a large radiation of phyla.</title>
        <authorList>
            <person name="Brown C.T."/>
            <person name="Hug L.A."/>
            <person name="Thomas B.C."/>
            <person name="Sharon I."/>
            <person name="Castelle C.J."/>
            <person name="Singh A."/>
            <person name="Wilkins M.J."/>
            <person name="Williams K.H."/>
            <person name="Banfield J.F."/>
        </authorList>
    </citation>
    <scope>NUCLEOTIDE SEQUENCE [LARGE SCALE GENOMIC DNA]</scope>
</reference>
<evidence type="ECO:0000313" key="2">
    <source>
        <dbReference type="EMBL" id="KKP87964.1"/>
    </source>
</evidence>
<comment type="caution">
    <text evidence="2">The sequence shown here is derived from an EMBL/GenBank/DDBJ whole genome shotgun (WGS) entry which is preliminary data.</text>
</comment>
<proteinExistence type="predicted"/>
<feature type="transmembrane region" description="Helical" evidence="1">
    <location>
        <begin position="46"/>
        <end position="68"/>
    </location>
</feature>